<dbReference type="HOGENOM" id="CLU_086979_0_0_7"/>
<dbReference type="GO" id="GO:0008237">
    <property type="term" value="F:metallopeptidase activity"/>
    <property type="evidence" value="ECO:0007669"/>
    <property type="project" value="UniProtKB-KW"/>
</dbReference>
<evidence type="ECO:0000256" key="9">
    <source>
        <dbReference type="ARBA" id="ARBA00022833"/>
    </source>
</evidence>
<dbReference type="OrthoDB" id="9800627at2"/>
<keyword evidence="16" id="KW-1185">Reference proteome</keyword>
<comment type="subcellular location">
    <subcellularLocation>
        <location evidence="2">Cell membrane</location>
        <topology evidence="2">Multi-pass membrane protein</topology>
    </subcellularLocation>
</comment>
<evidence type="ECO:0000256" key="13">
    <source>
        <dbReference type="SAM" id="Phobius"/>
    </source>
</evidence>
<dbReference type="GO" id="GO:0006508">
    <property type="term" value="P:proteolysis"/>
    <property type="evidence" value="ECO:0007669"/>
    <property type="project" value="UniProtKB-KW"/>
</dbReference>
<keyword evidence="8" id="KW-0378">Hydrolase</keyword>
<protein>
    <submittedName>
        <fullName evidence="15">Peptidase M50</fullName>
    </submittedName>
</protein>
<dbReference type="PANTHER" id="PTHR35864">
    <property type="entry name" value="ZINC METALLOPROTEASE MJ0611-RELATED"/>
    <property type="match status" value="1"/>
</dbReference>
<keyword evidence="4" id="KW-1003">Cell membrane</keyword>
<feature type="transmembrane region" description="Helical" evidence="13">
    <location>
        <begin position="50"/>
        <end position="74"/>
    </location>
</feature>
<evidence type="ECO:0000256" key="3">
    <source>
        <dbReference type="ARBA" id="ARBA00007931"/>
    </source>
</evidence>
<dbReference type="KEGG" id="sfu:Sfum_0681"/>
<keyword evidence="6 13" id="KW-0812">Transmembrane</keyword>
<dbReference type="InParanoid" id="A0LG28"/>
<feature type="transmembrane region" description="Helical" evidence="13">
    <location>
        <begin position="190"/>
        <end position="208"/>
    </location>
</feature>
<dbReference type="GO" id="GO:0005886">
    <property type="term" value="C:plasma membrane"/>
    <property type="evidence" value="ECO:0007669"/>
    <property type="project" value="UniProtKB-SubCell"/>
</dbReference>
<dbReference type="InterPro" id="IPR052348">
    <property type="entry name" value="Metallopeptidase_M50B"/>
</dbReference>
<evidence type="ECO:0000256" key="7">
    <source>
        <dbReference type="ARBA" id="ARBA00022723"/>
    </source>
</evidence>
<evidence type="ECO:0000256" key="10">
    <source>
        <dbReference type="ARBA" id="ARBA00022989"/>
    </source>
</evidence>
<feature type="transmembrane region" description="Helical" evidence="13">
    <location>
        <begin position="9"/>
        <end position="30"/>
    </location>
</feature>
<dbReference type="GO" id="GO:0046872">
    <property type="term" value="F:metal ion binding"/>
    <property type="evidence" value="ECO:0007669"/>
    <property type="project" value="UniProtKB-KW"/>
</dbReference>
<keyword evidence="12 13" id="KW-0472">Membrane</keyword>
<dbReference type="STRING" id="335543.Sfum_0681"/>
<sequence>MGEEFIVKAALYVVPLLLAVVCHEVAHGWVAEKLGDHTARLSGRITLNPFVHIDLIGTVLLPAILILTKSPFLFGWAKPVPVNFGNLRRGRRDMALVAASGPMTNLVLAGASAVVYRLIVLGLSGGVIPQTGWAPWIVVPLAQMAGISVEFNLVLTVLNLLPIPPLDGGRILVGLLPESLAYRLARLERFGMLILVVLIATGSWSQIVRPVLKAFVDLFLG</sequence>
<gene>
    <name evidence="15" type="ordered locus">Sfum_0681</name>
</gene>
<evidence type="ECO:0000256" key="11">
    <source>
        <dbReference type="ARBA" id="ARBA00023049"/>
    </source>
</evidence>
<dbReference type="CDD" id="cd06158">
    <property type="entry name" value="S2P-M50_like_1"/>
    <property type="match status" value="1"/>
</dbReference>
<comment type="cofactor">
    <cofactor evidence="1">
        <name>Zn(2+)</name>
        <dbReference type="ChEBI" id="CHEBI:29105"/>
    </cofactor>
</comment>
<reference evidence="15 16" key="1">
    <citation type="submission" date="2006-10" db="EMBL/GenBank/DDBJ databases">
        <title>Complete sequence of Syntrophobacter fumaroxidans MPOB.</title>
        <authorList>
            <consortium name="US DOE Joint Genome Institute"/>
            <person name="Copeland A."/>
            <person name="Lucas S."/>
            <person name="Lapidus A."/>
            <person name="Barry K."/>
            <person name="Detter J.C."/>
            <person name="Glavina del Rio T."/>
            <person name="Hammon N."/>
            <person name="Israni S."/>
            <person name="Pitluck S."/>
            <person name="Goltsman E.G."/>
            <person name="Martinez M."/>
            <person name="Schmutz J."/>
            <person name="Larimer F."/>
            <person name="Land M."/>
            <person name="Hauser L."/>
            <person name="Kyrpides N."/>
            <person name="Kim E."/>
            <person name="Boone D.R."/>
            <person name="Brockman F."/>
            <person name="Culley D."/>
            <person name="Ferry J."/>
            <person name="Gunsalus R."/>
            <person name="McInerney M.J."/>
            <person name="Morrison M."/>
            <person name="Plugge C."/>
            <person name="Rohlin L."/>
            <person name="Scholten J."/>
            <person name="Sieber J."/>
            <person name="Stams A.J.M."/>
            <person name="Worm P."/>
            <person name="Henstra A.M."/>
            <person name="Richardson P."/>
        </authorList>
    </citation>
    <scope>NUCLEOTIDE SEQUENCE [LARGE SCALE GENOMIC DNA]</scope>
    <source>
        <strain evidence="16">DSM 10017 / MPOB</strain>
    </source>
</reference>
<accession>A0LG28</accession>
<keyword evidence="7" id="KW-0479">Metal-binding</keyword>
<feature type="domain" description="Peptidase M50" evidence="14">
    <location>
        <begin position="148"/>
        <end position="180"/>
    </location>
</feature>
<organism evidence="15 16">
    <name type="scientific">Syntrophobacter fumaroxidans (strain DSM 10017 / MPOB)</name>
    <dbReference type="NCBI Taxonomy" id="335543"/>
    <lineage>
        <taxon>Bacteria</taxon>
        <taxon>Pseudomonadati</taxon>
        <taxon>Thermodesulfobacteriota</taxon>
        <taxon>Syntrophobacteria</taxon>
        <taxon>Syntrophobacterales</taxon>
        <taxon>Syntrophobacteraceae</taxon>
        <taxon>Syntrophobacter</taxon>
    </lineage>
</organism>
<evidence type="ECO:0000313" key="15">
    <source>
        <dbReference type="EMBL" id="ABK16380.1"/>
    </source>
</evidence>
<dbReference type="EMBL" id="CP000478">
    <property type="protein sequence ID" value="ABK16380.1"/>
    <property type="molecule type" value="Genomic_DNA"/>
</dbReference>
<name>A0LG28_SYNFM</name>
<comment type="similarity">
    <text evidence="3">Belongs to the peptidase M50B family.</text>
</comment>
<evidence type="ECO:0000313" key="16">
    <source>
        <dbReference type="Proteomes" id="UP000001784"/>
    </source>
</evidence>
<evidence type="ECO:0000256" key="5">
    <source>
        <dbReference type="ARBA" id="ARBA00022670"/>
    </source>
</evidence>
<evidence type="ECO:0000256" key="4">
    <source>
        <dbReference type="ARBA" id="ARBA00022475"/>
    </source>
</evidence>
<feature type="transmembrane region" description="Helical" evidence="13">
    <location>
        <begin position="95"/>
        <end position="116"/>
    </location>
</feature>
<proteinExistence type="inferred from homology"/>
<dbReference type="AlphaFoldDB" id="A0LG28"/>
<evidence type="ECO:0000256" key="2">
    <source>
        <dbReference type="ARBA" id="ARBA00004651"/>
    </source>
</evidence>
<evidence type="ECO:0000256" key="1">
    <source>
        <dbReference type="ARBA" id="ARBA00001947"/>
    </source>
</evidence>
<evidence type="ECO:0000259" key="14">
    <source>
        <dbReference type="Pfam" id="PF02163"/>
    </source>
</evidence>
<dbReference type="PANTHER" id="PTHR35864:SF1">
    <property type="entry name" value="ZINC METALLOPROTEASE YWHC-RELATED"/>
    <property type="match status" value="1"/>
</dbReference>
<dbReference type="eggNOG" id="COG1994">
    <property type="taxonomic scope" value="Bacteria"/>
</dbReference>
<evidence type="ECO:0000256" key="6">
    <source>
        <dbReference type="ARBA" id="ARBA00022692"/>
    </source>
</evidence>
<dbReference type="Pfam" id="PF02163">
    <property type="entry name" value="Peptidase_M50"/>
    <property type="match status" value="1"/>
</dbReference>
<dbReference type="Proteomes" id="UP000001784">
    <property type="component" value="Chromosome"/>
</dbReference>
<evidence type="ECO:0000256" key="8">
    <source>
        <dbReference type="ARBA" id="ARBA00022801"/>
    </source>
</evidence>
<dbReference type="InterPro" id="IPR008915">
    <property type="entry name" value="Peptidase_M50"/>
</dbReference>
<dbReference type="InterPro" id="IPR044537">
    <property type="entry name" value="Rip2-like"/>
</dbReference>
<keyword evidence="11" id="KW-0482">Metalloprotease</keyword>
<dbReference type="RefSeq" id="WP_011697553.1">
    <property type="nucleotide sequence ID" value="NC_008554.1"/>
</dbReference>
<evidence type="ECO:0000256" key="12">
    <source>
        <dbReference type="ARBA" id="ARBA00023136"/>
    </source>
</evidence>
<keyword evidence="5" id="KW-0645">Protease</keyword>
<keyword evidence="10 13" id="KW-1133">Transmembrane helix</keyword>
<feature type="transmembrane region" description="Helical" evidence="13">
    <location>
        <begin position="136"/>
        <end position="161"/>
    </location>
</feature>
<keyword evidence="9" id="KW-0862">Zinc</keyword>